<dbReference type="Gene3D" id="2.20.100.10">
    <property type="entry name" value="Thrombospondin type-1 (TSP1) repeat"/>
    <property type="match status" value="1"/>
</dbReference>
<dbReference type="SMART" id="SM00209">
    <property type="entry name" value="TSP1"/>
    <property type="match status" value="1"/>
</dbReference>
<dbReference type="InterPro" id="IPR044004">
    <property type="entry name" value="TSP1_spondin_dom"/>
</dbReference>
<dbReference type="Gene3D" id="2.60.40.2130">
    <property type="entry name" value="F-spondin domain"/>
    <property type="match status" value="1"/>
</dbReference>
<dbReference type="InterPro" id="IPR009465">
    <property type="entry name" value="Spondin_N"/>
</dbReference>
<feature type="signal peptide" evidence="10">
    <location>
        <begin position="1"/>
        <end position="27"/>
    </location>
</feature>
<keyword evidence="13" id="KW-1185">Reference proteome</keyword>
<sequence length="270" mass="30281">MMSSEVFVPGWLQQLLVVLLRLSLSCAAPVNLTNGTECSARGPASYILVFTGHWSPQTFPKQYPLFRPPAQWSKLMAVTHNEQYQLWREGASASEGLKSFAEQGLTVELVKDAKEARKRRVVGSMYRTAGIPSGIGHSSTELLLTPRTPLITSQKPNHPANSFYYPRLTELPPLATIWVKRQARTPARQPNRVSNHILPDTTRPHRFSETPLDCEVSMWSSWGLCLGPCSRGGTRHRTRYILLKPANSGTPCPELEEQEECTPHNCLTYQ</sequence>
<keyword evidence="2" id="KW-0964">Secreted</keyword>
<dbReference type="Proteomes" id="UP000290572">
    <property type="component" value="Unassembled WGS sequence"/>
</dbReference>
<keyword evidence="4" id="KW-0479">Metal-binding</keyword>
<evidence type="ECO:0000256" key="1">
    <source>
        <dbReference type="ARBA" id="ARBA00004498"/>
    </source>
</evidence>
<accession>A0A498M042</accession>
<dbReference type="Pfam" id="PF06468">
    <property type="entry name" value="Spond_N"/>
    <property type="match status" value="1"/>
</dbReference>
<evidence type="ECO:0000256" key="2">
    <source>
        <dbReference type="ARBA" id="ARBA00022525"/>
    </source>
</evidence>
<keyword evidence="8" id="KW-0325">Glycoprotein</keyword>
<protein>
    <submittedName>
        <fullName evidence="12">Spondin-2-like protein</fullName>
    </submittedName>
</protein>
<evidence type="ECO:0000256" key="3">
    <source>
        <dbReference type="ARBA" id="ARBA00022530"/>
    </source>
</evidence>
<comment type="subcellular location">
    <subcellularLocation>
        <location evidence="1">Secreted</location>
        <location evidence="1">Extracellular space</location>
        <location evidence="1">Extracellular matrix</location>
    </subcellularLocation>
</comment>
<dbReference type="SUPFAM" id="SSF82895">
    <property type="entry name" value="TSP-1 type 1 repeat"/>
    <property type="match status" value="1"/>
</dbReference>
<evidence type="ECO:0000313" key="12">
    <source>
        <dbReference type="EMBL" id="RXN13900.1"/>
    </source>
</evidence>
<evidence type="ECO:0000259" key="11">
    <source>
        <dbReference type="PROSITE" id="PS51020"/>
    </source>
</evidence>
<dbReference type="PANTHER" id="PTHR11311">
    <property type="entry name" value="SPONDIN"/>
    <property type="match status" value="1"/>
</dbReference>
<name>A0A498M042_LABRO</name>
<dbReference type="PROSITE" id="PS51020">
    <property type="entry name" value="SPONDIN"/>
    <property type="match status" value="1"/>
</dbReference>
<dbReference type="FunFam" id="2.20.100.10:FF:000037">
    <property type="entry name" value="Spondin 2"/>
    <property type="match status" value="1"/>
</dbReference>
<dbReference type="EMBL" id="QBIY01012935">
    <property type="protein sequence ID" value="RXN13900.1"/>
    <property type="molecule type" value="Genomic_DNA"/>
</dbReference>
<dbReference type="GO" id="GO:0007155">
    <property type="term" value="P:cell adhesion"/>
    <property type="evidence" value="ECO:0007669"/>
    <property type="project" value="UniProtKB-KW"/>
</dbReference>
<gene>
    <name evidence="12" type="ORF">ROHU_009371</name>
</gene>
<comment type="caution">
    <text evidence="12">The sequence shown here is derived from an EMBL/GenBank/DDBJ whole genome shotgun (WGS) entry which is preliminary data.</text>
</comment>
<evidence type="ECO:0000256" key="7">
    <source>
        <dbReference type="ARBA" id="ARBA00023157"/>
    </source>
</evidence>
<keyword evidence="7" id="KW-1015">Disulfide bond</keyword>
<evidence type="ECO:0000256" key="5">
    <source>
        <dbReference type="ARBA" id="ARBA00022729"/>
    </source>
</evidence>
<evidence type="ECO:0000313" key="13">
    <source>
        <dbReference type="Proteomes" id="UP000290572"/>
    </source>
</evidence>
<evidence type="ECO:0000256" key="8">
    <source>
        <dbReference type="ARBA" id="ARBA00023180"/>
    </source>
</evidence>
<evidence type="ECO:0000256" key="10">
    <source>
        <dbReference type="SAM" id="SignalP"/>
    </source>
</evidence>
<evidence type="ECO:0000256" key="4">
    <source>
        <dbReference type="ARBA" id="ARBA00022723"/>
    </source>
</evidence>
<feature type="chain" id="PRO_5019847755" evidence="10">
    <location>
        <begin position="28"/>
        <end position="270"/>
    </location>
</feature>
<dbReference type="GO" id="GO:0046872">
    <property type="term" value="F:metal ion binding"/>
    <property type="evidence" value="ECO:0007669"/>
    <property type="project" value="UniProtKB-KW"/>
</dbReference>
<dbReference type="Pfam" id="PF19028">
    <property type="entry name" value="TSP1_spondin"/>
    <property type="match status" value="1"/>
</dbReference>
<keyword evidence="6" id="KW-0130">Cell adhesion</keyword>
<feature type="region of interest" description="Disordered" evidence="9">
    <location>
        <begin position="183"/>
        <end position="204"/>
    </location>
</feature>
<feature type="domain" description="Spondin" evidence="11">
    <location>
        <begin position="34"/>
        <end position="228"/>
    </location>
</feature>
<dbReference type="PROSITE" id="PS50092">
    <property type="entry name" value="TSP1"/>
    <property type="match status" value="1"/>
</dbReference>
<reference evidence="12 13" key="1">
    <citation type="submission" date="2018-03" db="EMBL/GenBank/DDBJ databases">
        <title>Draft genome sequence of Rohu Carp (Labeo rohita).</title>
        <authorList>
            <person name="Das P."/>
            <person name="Kushwaha B."/>
            <person name="Joshi C.G."/>
            <person name="Kumar D."/>
            <person name="Nagpure N.S."/>
            <person name="Sahoo L."/>
            <person name="Das S.P."/>
            <person name="Bit A."/>
            <person name="Patnaik S."/>
            <person name="Meher P.K."/>
            <person name="Jayasankar P."/>
            <person name="Koringa P.G."/>
            <person name="Patel N.V."/>
            <person name="Hinsu A.T."/>
            <person name="Kumar R."/>
            <person name="Pandey M."/>
            <person name="Agarwal S."/>
            <person name="Srivastava S."/>
            <person name="Singh M."/>
            <person name="Iquebal M.A."/>
            <person name="Jaiswal S."/>
            <person name="Angadi U.B."/>
            <person name="Kumar N."/>
            <person name="Raza M."/>
            <person name="Shah T.M."/>
            <person name="Rai A."/>
            <person name="Jena J.K."/>
        </authorList>
    </citation>
    <scope>NUCLEOTIDE SEQUENCE [LARGE SCALE GENOMIC DNA]</scope>
    <source>
        <strain evidence="12">DASCIFA01</strain>
        <tissue evidence="12">Testis</tissue>
    </source>
</reference>
<dbReference type="PANTHER" id="PTHR11311:SF33">
    <property type="entry name" value="MINDIN1"/>
    <property type="match status" value="1"/>
</dbReference>
<evidence type="ECO:0000256" key="6">
    <source>
        <dbReference type="ARBA" id="ARBA00022889"/>
    </source>
</evidence>
<keyword evidence="5 10" id="KW-0732">Signal</keyword>
<dbReference type="InterPro" id="IPR038678">
    <property type="entry name" value="Spondin_N_sf"/>
</dbReference>
<dbReference type="AlphaFoldDB" id="A0A498M042"/>
<dbReference type="InterPro" id="IPR000884">
    <property type="entry name" value="TSP1_rpt"/>
</dbReference>
<organism evidence="12 13">
    <name type="scientific">Labeo rohita</name>
    <name type="common">Indian major carp</name>
    <name type="synonym">Cyprinus rohita</name>
    <dbReference type="NCBI Taxonomy" id="84645"/>
    <lineage>
        <taxon>Eukaryota</taxon>
        <taxon>Metazoa</taxon>
        <taxon>Chordata</taxon>
        <taxon>Craniata</taxon>
        <taxon>Vertebrata</taxon>
        <taxon>Euteleostomi</taxon>
        <taxon>Actinopterygii</taxon>
        <taxon>Neopterygii</taxon>
        <taxon>Teleostei</taxon>
        <taxon>Ostariophysi</taxon>
        <taxon>Cypriniformes</taxon>
        <taxon>Cyprinidae</taxon>
        <taxon>Labeoninae</taxon>
        <taxon>Labeonini</taxon>
        <taxon>Labeo</taxon>
    </lineage>
</organism>
<dbReference type="GO" id="GO:0031012">
    <property type="term" value="C:extracellular matrix"/>
    <property type="evidence" value="ECO:0007669"/>
    <property type="project" value="TreeGrafter"/>
</dbReference>
<proteinExistence type="predicted"/>
<evidence type="ECO:0000256" key="9">
    <source>
        <dbReference type="SAM" id="MobiDB-lite"/>
    </source>
</evidence>
<dbReference type="STRING" id="84645.A0A498M042"/>
<dbReference type="InterPro" id="IPR036383">
    <property type="entry name" value="TSP1_rpt_sf"/>
</dbReference>
<dbReference type="InterPro" id="IPR051418">
    <property type="entry name" value="Spondin/Thrombospondin_T1"/>
</dbReference>
<keyword evidence="3" id="KW-0272">Extracellular matrix</keyword>